<accession>A0A4Z2GV30</accession>
<dbReference type="OrthoDB" id="3196451at2759"/>
<evidence type="ECO:0000259" key="2">
    <source>
        <dbReference type="PROSITE" id="PS50238"/>
    </source>
</evidence>
<organism evidence="3 4">
    <name type="scientific">Liparis tanakae</name>
    <name type="common">Tanaka's snailfish</name>
    <dbReference type="NCBI Taxonomy" id="230148"/>
    <lineage>
        <taxon>Eukaryota</taxon>
        <taxon>Metazoa</taxon>
        <taxon>Chordata</taxon>
        <taxon>Craniata</taxon>
        <taxon>Vertebrata</taxon>
        <taxon>Euteleostomi</taxon>
        <taxon>Actinopterygii</taxon>
        <taxon>Neopterygii</taxon>
        <taxon>Teleostei</taxon>
        <taxon>Neoteleostei</taxon>
        <taxon>Acanthomorphata</taxon>
        <taxon>Eupercaria</taxon>
        <taxon>Perciformes</taxon>
        <taxon>Cottioidei</taxon>
        <taxon>Cottales</taxon>
        <taxon>Liparidae</taxon>
        <taxon>Liparis</taxon>
    </lineage>
</organism>
<dbReference type="PROSITE" id="PS50238">
    <property type="entry name" value="RHOGAP"/>
    <property type="match status" value="1"/>
</dbReference>
<dbReference type="InterPro" id="IPR000198">
    <property type="entry name" value="RhoGAP_dom"/>
</dbReference>
<dbReference type="EMBL" id="SRLO01000428">
    <property type="protein sequence ID" value="TNN56464.1"/>
    <property type="molecule type" value="Genomic_DNA"/>
</dbReference>
<name>A0A4Z2GV30_9TELE</name>
<dbReference type="Pfam" id="PF00620">
    <property type="entry name" value="RhoGAP"/>
    <property type="match status" value="1"/>
</dbReference>
<evidence type="ECO:0000256" key="1">
    <source>
        <dbReference type="ARBA" id="ARBA00022468"/>
    </source>
</evidence>
<dbReference type="Gene3D" id="1.10.555.10">
    <property type="entry name" value="Rho GTPase activation protein"/>
    <property type="match status" value="1"/>
</dbReference>
<dbReference type="PANTHER" id="PTHR46075">
    <property type="entry name" value="CHIMERIN FAMILY MEMBER"/>
    <property type="match status" value="1"/>
</dbReference>
<comment type="caution">
    <text evidence="3">The sequence shown here is derived from an EMBL/GenBank/DDBJ whole genome shotgun (WGS) entry which is preliminary data.</text>
</comment>
<dbReference type="InterPro" id="IPR051854">
    <property type="entry name" value="Rho-type_GAP"/>
</dbReference>
<dbReference type="InterPro" id="IPR008936">
    <property type="entry name" value="Rho_GTPase_activation_prot"/>
</dbReference>
<dbReference type="SMART" id="SM00324">
    <property type="entry name" value="RhoGAP"/>
    <property type="match status" value="1"/>
</dbReference>
<sequence>MALNVFDHDEYRPPVWKSYLYQLQQEAPHPRRLTCTCEVRTRFLILHAGLQSEGLYRISGFSELIEDVKLAFDRGEWPPRFSPKADIFHPPTADRLIALRFFCCSADGEKADISSTAYEDLNIIAGALKLYFRELPIPLITYDAYPRFIETGKIADAEKRLESLHEALKLLPPAHCETLRCLMAHLKRVTEYEKENLMSSENLGIVFGPTLMRAPGLDAMTALNDIRYQRLVVETLITNEDVLF</sequence>
<proteinExistence type="predicted"/>
<keyword evidence="4" id="KW-1185">Reference proteome</keyword>
<dbReference type="GO" id="GO:0007165">
    <property type="term" value="P:signal transduction"/>
    <property type="evidence" value="ECO:0007669"/>
    <property type="project" value="InterPro"/>
</dbReference>
<keyword evidence="1" id="KW-0343">GTPase activation</keyword>
<protein>
    <submittedName>
        <fullName evidence="3">N-chimaerin</fullName>
    </submittedName>
</protein>
<feature type="domain" description="Rho-GAP" evidence="2">
    <location>
        <begin position="18"/>
        <end position="244"/>
    </location>
</feature>
<dbReference type="Proteomes" id="UP000314294">
    <property type="component" value="Unassembled WGS sequence"/>
</dbReference>
<evidence type="ECO:0000313" key="4">
    <source>
        <dbReference type="Proteomes" id="UP000314294"/>
    </source>
</evidence>
<gene>
    <name evidence="3" type="primary">CHN1_0</name>
    <name evidence="3" type="ORF">EYF80_033334</name>
</gene>
<reference evidence="3 4" key="1">
    <citation type="submission" date="2019-03" db="EMBL/GenBank/DDBJ databases">
        <title>First draft genome of Liparis tanakae, snailfish: a comprehensive survey of snailfish specific genes.</title>
        <authorList>
            <person name="Kim W."/>
            <person name="Song I."/>
            <person name="Jeong J.-H."/>
            <person name="Kim D."/>
            <person name="Kim S."/>
            <person name="Ryu S."/>
            <person name="Song J.Y."/>
            <person name="Lee S.K."/>
        </authorList>
    </citation>
    <scope>NUCLEOTIDE SEQUENCE [LARGE SCALE GENOMIC DNA]</scope>
    <source>
        <tissue evidence="3">Muscle</tissue>
    </source>
</reference>
<dbReference type="GO" id="GO:0005096">
    <property type="term" value="F:GTPase activator activity"/>
    <property type="evidence" value="ECO:0007669"/>
    <property type="project" value="UniProtKB-KW"/>
</dbReference>
<dbReference type="SUPFAM" id="SSF48350">
    <property type="entry name" value="GTPase activation domain, GAP"/>
    <property type="match status" value="1"/>
</dbReference>
<dbReference type="AlphaFoldDB" id="A0A4Z2GV30"/>
<evidence type="ECO:0000313" key="3">
    <source>
        <dbReference type="EMBL" id="TNN56464.1"/>
    </source>
</evidence>
<dbReference type="PANTHER" id="PTHR46075:SF1">
    <property type="entry name" value="N-CHIMAERIN"/>
    <property type="match status" value="1"/>
</dbReference>